<name>A0ABR3JUY2_9AGAR</name>
<evidence type="ECO:0000313" key="2">
    <source>
        <dbReference type="EMBL" id="KAL0959688.1"/>
    </source>
</evidence>
<feature type="compositionally biased region" description="Polar residues" evidence="1">
    <location>
        <begin position="445"/>
        <end position="456"/>
    </location>
</feature>
<reference evidence="3" key="1">
    <citation type="submission" date="2024-06" db="EMBL/GenBank/DDBJ databases">
        <title>Multi-omics analyses provide insights into the biosynthesis of the anticancer antibiotic pleurotin in Hohenbuehelia grisea.</title>
        <authorList>
            <person name="Weaver J.A."/>
            <person name="Alberti F."/>
        </authorList>
    </citation>
    <scope>NUCLEOTIDE SEQUENCE [LARGE SCALE GENOMIC DNA]</scope>
    <source>
        <strain evidence="3">T-177</strain>
    </source>
</reference>
<gene>
    <name evidence="2" type="ORF">HGRIS_011385</name>
</gene>
<feature type="region of interest" description="Disordered" evidence="1">
    <location>
        <begin position="711"/>
        <end position="731"/>
    </location>
</feature>
<evidence type="ECO:0000256" key="1">
    <source>
        <dbReference type="SAM" id="MobiDB-lite"/>
    </source>
</evidence>
<accession>A0ABR3JUY2</accession>
<feature type="compositionally biased region" description="Basic residues" evidence="1">
    <location>
        <begin position="551"/>
        <end position="561"/>
    </location>
</feature>
<feature type="compositionally biased region" description="Low complexity" evidence="1">
    <location>
        <begin position="252"/>
        <end position="265"/>
    </location>
</feature>
<dbReference type="SUPFAM" id="SSF50729">
    <property type="entry name" value="PH domain-like"/>
    <property type="match status" value="1"/>
</dbReference>
<feature type="compositionally biased region" description="Low complexity" evidence="1">
    <location>
        <begin position="314"/>
        <end position="331"/>
    </location>
</feature>
<feature type="compositionally biased region" description="Acidic residues" evidence="1">
    <location>
        <begin position="357"/>
        <end position="394"/>
    </location>
</feature>
<feature type="compositionally biased region" description="Basic and acidic residues" evidence="1">
    <location>
        <begin position="624"/>
        <end position="635"/>
    </location>
</feature>
<feature type="region of interest" description="Disordered" evidence="1">
    <location>
        <begin position="85"/>
        <end position="142"/>
    </location>
</feature>
<evidence type="ECO:0000313" key="3">
    <source>
        <dbReference type="Proteomes" id="UP001556367"/>
    </source>
</evidence>
<dbReference type="Proteomes" id="UP001556367">
    <property type="component" value="Unassembled WGS sequence"/>
</dbReference>
<feature type="compositionally biased region" description="Pro residues" evidence="1">
    <location>
        <begin position="607"/>
        <end position="617"/>
    </location>
</feature>
<comment type="caution">
    <text evidence="2">The sequence shown here is derived from an EMBL/GenBank/DDBJ whole genome shotgun (WGS) entry which is preliminary data.</text>
</comment>
<feature type="compositionally biased region" description="Polar residues" evidence="1">
    <location>
        <begin position="210"/>
        <end position="229"/>
    </location>
</feature>
<feature type="region of interest" description="Disordered" evidence="1">
    <location>
        <begin position="534"/>
        <end position="635"/>
    </location>
</feature>
<sequence length="1013" mass="108026">MEEPPYVQSPVGGPRSAGIQLRASKFLQKVSHIRGRIRFPIGRKTTDDRGMPYLRQTRSMDTGIMAKPYMSQPVLGLRNIERDHAHHASDENSSQSASPSGSPSRGHMRKLPTMPSIGGQAAPLRSVTATHTSGAGRSMSIDGLPITGTSDNHLYVTSITLPPGAAAPHPPPIRNQSDYVPRLEIPTPPVQRTLAPPATNASKRPRSAGGRSTPSQAGTQPTKGLTPRQSKAKLRAQESTPSHAPGAQALVPGPSTSSATPRTSPLQIHNMPTGSFRFSANGHGSAEGMARLSPTIIARHPPLPILNLPKLVVSGAPDSPSSPLSGSLLSRNGRRRRAPLSSMPALPLRGQDQPRDGDDDDDDGPEDDEDDEEDDEAFHDAEDMQQDEDGDEDDHLPRPSMDSYISNSSSSSFLPEVDTSRIDLSFLDEPQVTTKTKGKHRAQNADVSRTPTQTGTHGDYFSSSWEAQTPVATASSPLRTPRLGETPRTPLFGMSAALSSGLSIGLGVGLGAAGARPPMYKHVSRSMVDMLSMGSREETEAVDDQIGANGMRRRSQRKSKARPGDDLVPGSPPRPSTGTPGEPLAGAQRPLSIHRRRSMPTFTAQTEPPPYPAFPPHPHLHRHSKDEPEIPEGKENLPAYSNAIYIKAIMPRKMEFTKPGEQARDRKWRRVVCELEGTVFRVYRCPPNVAGVGVISGWWERKVGVGDVATDPAASAASGSSASRARGSDTRDFVPISKVADEPLSPQQRTAQIILPPPRPTPPAQSSPPAQAQHHQGAEASSEGQPPAQSRSRLVGLLKAHARPHSRSQSDVNGMLSPGAGPGRLSRPRSSLSIPRPSTSTGSPSGSSSNVSGMDSSSHGSFASSLVSPPSSASSAALSQSSASTSPAEASGSTLFSASAIPNLGPSEMVRAYTMQHAESGLGNDYTKRKNVIRVRMEGEQFLLQAKDMADVVAWIEGFQAATNIALDLDERVMPRGPLFPRRRRRRRAQGGNSATPAVVVVHPEQNRPSTAV</sequence>
<dbReference type="Gene3D" id="2.30.29.30">
    <property type="entry name" value="Pleckstrin-homology domain (PH domain)/Phosphotyrosine-binding domain (PTB)"/>
    <property type="match status" value="2"/>
</dbReference>
<proteinExistence type="predicted"/>
<feature type="region of interest" description="Disordered" evidence="1">
    <location>
        <begin position="162"/>
        <end position="287"/>
    </location>
</feature>
<organism evidence="2 3">
    <name type="scientific">Hohenbuehelia grisea</name>
    <dbReference type="NCBI Taxonomy" id="104357"/>
    <lineage>
        <taxon>Eukaryota</taxon>
        <taxon>Fungi</taxon>
        <taxon>Dikarya</taxon>
        <taxon>Basidiomycota</taxon>
        <taxon>Agaricomycotina</taxon>
        <taxon>Agaricomycetes</taxon>
        <taxon>Agaricomycetidae</taxon>
        <taxon>Agaricales</taxon>
        <taxon>Pleurotineae</taxon>
        <taxon>Pleurotaceae</taxon>
        <taxon>Hohenbuehelia</taxon>
    </lineage>
</organism>
<feature type="compositionally biased region" description="Polar residues" evidence="1">
    <location>
        <begin position="782"/>
        <end position="792"/>
    </location>
</feature>
<feature type="region of interest" description="Disordered" evidence="1">
    <location>
        <begin position="753"/>
        <end position="890"/>
    </location>
</feature>
<dbReference type="PANTHER" id="PTHR37283:SF1">
    <property type="entry name" value="PH DOMAIN-CONTAINING PROTEIN YHR131C"/>
    <property type="match status" value="1"/>
</dbReference>
<protein>
    <recommendedName>
        <fullName evidence="4">PH domain-containing protein</fullName>
    </recommendedName>
</protein>
<feature type="compositionally biased region" description="Low complexity" evidence="1">
    <location>
        <begin position="713"/>
        <end position="725"/>
    </location>
</feature>
<feature type="compositionally biased region" description="Polar residues" evidence="1">
    <location>
        <begin position="266"/>
        <end position="278"/>
    </location>
</feature>
<feature type="region of interest" description="Disordered" evidence="1">
    <location>
        <begin position="433"/>
        <end position="456"/>
    </location>
</feature>
<dbReference type="PANTHER" id="PTHR37283">
    <property type="entry name" value="PH DOMAIN-CONTAINING PROTEIN YHR131C"/>
    <property type="match status" value="1"/>
</dbReference>
<feature type="compositionally biased region" description="Pro residues" evidence="1">
    <location>
        <begin position="755"/>
        <end position="766"/>
    </location>
</feature>
<feature type="compositionally biased region" description="Low complexity" evidence="1">
    <location>
        <begin position="400"/>
        <end position="412"/>
    </location>
</feature>
<dbReference type="EMBL" id="JASNQZ010000002">
    <property type="protein sequence ID" value="KAL0959688.1"/>
    <property type="molecule type" value="Genomic_DNA"/>
</dbReference>
<feature type="compositionally biased region" description="Low complexity" evidence="1">
    <location>
        <begin position="817"/>
        <end position="890"/>
    </location>
</feature>
<evidence type="ECO:0008006" key="4">
    <source>
        <dbReference type="Google" id="ProtNLM"/>
    </source>
</evidence>
<keyword evidence="3" id="KW-1185">Reference proteome</keyword>
<feature type="region of interest" description="Disordered" evidence="1">
    <location>
        <begin position="310"/>
        <end position="414"/>
    </location>
</feature>
<feature type="region of interest" description="Disordered" evidence="1">
    <location>
        <begin position="984"/>
        <end position="1013"/>
    </location>
</feature>
<feature type="compositionally biased region" description="Low complexity" evidence="1">
    <location>
        <begin position="93"/>
        <end position="104"/>
    </location>
</feature>
<dbReference type="InterPro" id="IPR011993">
    <property type="entry name" value="PH-like_dom_sf"/>
</dbReference>